<accession>A0A4Y7LC83</accession>
<dbReference type="EMBL" id="CM010725">
    <property type="protein sequence ID" value="RZC82260.1"/>
    <property type="molecule type" value="Genomic_DNA"/>
</dbReference>
<keyword evidence="2" id="KW-1185">Reference proteome</keyword>
<sequence length="186" mass="19509">MFGVTLVKSSHVEGEVIRKKRRIKRSRHTVKFDTSVHMPEVSFTFGDDVPLPQSPVAPTVSSSGALSLGLPEIGISSAEIITPSSSVELQNSSSLKDVVAPSSKDVSASSSSFVMITSPIYVVNETPPTSKSVLENASSGVESILKICNTFLSSKSKSYGGRVPSSIFHATSAFGIVDGSASVAME</sequence>
<proteinExistence type="predicted"/>
<dbReference type="AlphaFoldDB" id="A0A4Y7LC83"/>
<dbReference type="Gramene" id="RZC82260">
    <property type="protein sequence ID" value="RZC82260"/>
    <property type="gene ID" value="C5167_045047"/>
</dbReference>
<evidence type="ECO:0000313" key="2">
    <source>
        <dbReference type="Proteomes" id="UP000316621"/>
    </source>
</evidence>
<gene>
    <name evidence="1" type="ORF">C5167_045047</name>
</gene>
<organism evidence="1 2">
    <name type="scientific">Papaver somniferum</name>
    <name type="common">Opium poppy</name>
    <dbReference type="NCBI Taxonomy" id="3469"/>
    <lineage>
        <taxon>Eukaryota</taxon>
        <taxon>Viridiplantae</taxon>
        <taxon>Streptophyta</taxon>
        <taxon>Embryophyta</taxon>
        <taxon>Tracheophyta</taxon>
        <taxon>Spermatophyta</taxon>
        <taxon>Magnoliopsida</taxon>
        <taxon>Ranunculales</taxon>
        <taxon>Papaveraceae</taxon>
        <taxon>Papaveroideae</taxon>
        <taxon>Papaver</taxon>
    </lineage>
</organism>
<name>A0A4Y7LC83_PAPSO</name>
<protein>
    <submittedName>
        <fullName evidence="1">Uncharacterized protein</fullName>
    </submittedName>
</protein>
<evidence type="ECO:0000313" key="1">
    <source>
        <dbReference type="EMBL" id="RZC82260.1"/>
    </source>
</evidence>
<dbReference type="Proteomes" id="UP000316621">
    <property type="component" value="Chromosome 11"/>
</dbReference>
<reference evidence="1 2" key="1">
    <citation type="journal article" date="2018" name="Science">
        <title>The opium poppy genome and morphinan production.</title>
        <authorList>
            <person name="Guo L."/>
            <person name="Winzer T."/>
            <person name="Yang X."/>
            <person name="Li Y."/>
            <person name="Ning Z."/>
            <person name="He Z."/>
            <person name="Teodor R."/>
            <person name="Lu Y."/>
            <person name="Bowser T.A."/>
            <person name="Graham I.A."/>
            <person name="Ye K."/>
        </authorList>
    </citation>
    <scope>NUCLEOTIDE SEQUENCE [LARGE SCALE GENOMIC DNA]</scope>
    <source>
        <strain evidence="2">cv. HN1</strain>
        <tissue evidence="1">Leaves</tissue>
    </source>
</reference>